<dbReference type="Proteomes" id="UP000663832">
    <property type="component" value="Unassembled WGS sequence"/>
</dbReference>
<protein>
    <submittedName>
        <fullName evidence="2">Uncharacterized protein</fullName>
    </submittedName>
</protein>
<evidence type="ECO:0000313" key="2">
    <source>
        <dbReference type="EMBL" id="CAF1483160.1"/>
    </source>
</evidence>
<dbReference type="AlphaFoldDB" id="A0A815S1R3"/>
<dbReference type="Proteomes" id="UP000663877">
    <property type="component" value="Unassembled WGS sequence"/>
</dbReference>
<evidence type="ECO:0000313" key="3">
    <source>
        <dbReference type="Proteomes" id="UP000663832"/>
    </source>
</evidence>
<accession>A0A815S1R3</accession>
<keyword evidence="3" id="KW-1185">Reference proteome</keyword>
<name>A0A815S1R3_9BILA</name>
<proteinExistence type="predicted"/>
<evidence type="ECO:0000313" key="1">
    <source>
        <dbReference type="EMBL" id="CAF1151118.1"/>
    </source>
</evidence>
<organism evidence="2 3">
    <name type="scientific">Adineta steineri</name>
    <dbReference type="NCBI Taxonomy" id="433720"/>
    <lineage>
        <taxon>Eukaryota</taxon>
        <taxon>Metazoa</taxon>
        <taxon>Spiralia</taxon>
        <taxon>Gnathifera</taxon>
        <taxon>Rotifera</taxon>
        <taxon>Eurotatoria</taxon>
        <taxon>Bdelloidea</taxon>
        <taxon>Adinetida</taxon>
        <taxon>Adinetidae</taxon>
        <taxon>Adineta</taxon>
    </lineage>
</organism>
<dbReference type="EMBL" id="CAJNOI010000168">
    <property type="protein sequence ID" value="CAF1151118.1"/>
    <property type="molecule type" value="Genomic_DNA"/>
</dbReference>
<gene>
    <name evidence="1" type="ORF">BJG266_LOCUS24097</name>
    <name evidence="2" type="ORF">QVE165_LOCUS42373</name>
</gene>
<sequence>MVFVLGRDKKRLSIYKTSGEGQTQFNLAARLTGLDPNNLSDKALSRLLGDIDLHNLTDTDAVLLDELLGFEAQYIKHGDVDLHNLTTTNAVLPGFEAQRIRHGDINDEVRMVLMGATGNGKEYTRF</sequence>
<dbReference type="EMBL" id="CAJNOM010000521">
    <property type="protein sequence ID" value="CAF1483160.1"/>
    <property type="molecule type" value="Genomic_DNA"/>
</dbReference>
<reference evidence="2" key="1">
    <citation type="submission" date="2021-02" db="EMBL/GenBank/DDBJ databases">
        <authorList>
            <person name="Nowell W R."/>
        </authorList>
    </citation>
    <scope>NUCLEOTIDE SEQUENCE</scope>
</reference>
<comment type="caution">
    <text evidence="2">The sequence shown here is derived from an EMBL/GenBank/DDBJ whole genome shotgun (WGS) entry which is preliminary data.</text>
</comment>